<dbReference type="PANTHER" id="PTHR34383">
    <property type="entry name" value="POLYPHOSPHATE:AMP PHOSPHOTRANSFERASE-RELATED"/>
    <property type="match status" value="1"/>
</dbReference>
<dbReference type="GO" id="GO:0008976">
    <property type="term" value="F:polyphosphate kinase activity"/>
    <property type="evidence" value="ECO:0007669"/>
    <property type="project" value="InterPro"/>
</dbReference>
<reference evidence="5 6" key="1">
    <citation type="journal article" date="2011" name="J. Bacteriol.">
        <title>Genome sequence of the ethanol-producing Zymomonas mobilis subsp. mobilis lectotype strain ATCC 10988.</title>
        <authorList>
            <person name="Pappas K.M."/>
            <person name="Kouvelis V.N."/>
            <person name="Saunders E."/>
            <person name="Brettin T.S."/>
            <person name="Bruce D."/>
            <person name="Detter C."/>
            <person name="Balakireva M."/>
            <person name="Han C.S."/>
            <person name="Savvakis G."/>
            <person name="Kyrpides N.C."/>
            <person name="Typas M.A."/>
        </authorList>
    </citation>
    <scope>NUCLEOTIDE SEQUENCE [LARGE SCALE GENOMIC DNA]</scope>
    <source>
        <strain evidence="6">ATCC 10988 / DSM 424 / CCUG 17860 / LMG 404 / NCIMB 8938 / NRRL B-806 / ZM1</strain>
    </source>
</reference>
<accession>A0A0H3FX81</accession>
<dbReference type="RefSeq" id="WP_014500588.1">
    <property type="nucleotide sequence ID" value="NC_017262.1"/>
</dbReference>
<protein>
    <recommendedName>
        <fullName evidence="4">Polyphosphate kinase-2-related domain-containing protein</fullName>
    </recommendedName>
</protein>
<keyword evidence="3" id="KW-0418">Kinase</keyword>
<gene>
    <name evidence="5" type="ordered locus">Zmob_0569</name>
</gene>
<dbReference type="InterPro" id="IPR027417">
    <property type="entry name" value="P-loop_NTPase"/>
</dbReference>
<sequence>MSVNLADYEQGKPFSGDYDKVLVQLQKRLAHLLVAYIVYRRKAIILFEGPDSSGKSGIIQRLVTGWDPRHFRVWPIGVPTEEEKAHHFLWRFWTKMPGNGEVAIFDRSWYGRVLVERVDKLASDEEWQRSYDEINAFESLQCENGTRLIKIFCHISDKTQDERFKRRLMHPWKHMKIGPADFHARDERDEYKKAFLDMFDQCNMHWAPWHIIDANNKQDARIQSLGLIADELEKNLPTAPPPLDPEIVLLAKEKLGIDLGE</sequence>
<dbReference type="HOGENOM" id="CLU_048699_1_1_5"/>
<evidence type="ECO:0000256" key="3">
    <source>
        <dbReference type="ARBA" id="ARBA00022777"/>
    </source>
</evidence>
<dbReference type="PANTHER" id="PTHR34383:SF3">
    <property type="entry name" value="POLYPHOSPHATE:AMP PHOSPHOTRANSFERASE"/>
    <property type="match status" value="1"/>
</dbReference>
<comment type="similarity">
    <text evidence="1">Belongs to the polyphosphate kinase 2 (PPK2) family. Class I subfamily.</text>
</comment>
<dbReference type="KEGG" id="zmm:Zmob_0569"/>
<dbReference type="Gene3D" id="3.40.50.300">
    <property type="entry name" value="P-loop containing nucleotide triphosphate hydrolases"/>
    <property type="match status" value="1"/>
</dbReference>
<name>A0A0H3FX81_ZYMMA</name>
<evidence type="ECO:0000256" key="1">
    <source>
        <dbReference type="ARBA" id="ARBA00009924"/>
    </source>
</evidence>
<keyword evidence="2" id="KW-0808">Transferase</keyword>
<evidence type="ECO:0000256" key="2">
    <source>
        <dbReference type="ARBA" id="ARBA00022679"/>
    </source>
</evidence>
<dbReference type="EMBL" id="CP002850">
    <property type="protein sequence ID" value="AEH62414.1"/>
    <property type="molecule type" value="Genomic_DNA"/>
</dbReference>
<dbReference type="Pfam" id="PF03976">
    <property type="entry name" value="PPK2"/>
    <property type="match status" value="1"/>
</dbReference>
<feature type="domain" description="Polyphosphate kinase-2-related" evidence="4">
    <location>
        <begin position="17"/>
        <end position="235"/>
    </location>
</feature>
<dbReference type="AlphaFoldDB" id="A0A0H3FX81"/>
<dbReference type="OrthoDB" id="9775224at2"/>
<dbReference type="Proteomes" id="UP000001494">
    <property type="component" value="Chromosome"/>
</dbReference>
<evidence type="ECO:0000313" key="5">
    <source>
        <dbReference type="EMBL" id="AEH62414.1"/>
    </source>
</evidence>
<evidence type="ECO:0000259" key="4">
    <source>
        <dbReference type="Pfam" id="PF03976"/>
    </source>
</evidence>
<dbReference type="SUPFAM" id="SSF52540">
    <property type="entry name" value="P-loop containing nucleoside triphosphate hydrolases"/>
    <property type="match status" value="1"/>
</dbReference>
<dbReference type="eggNOG" id="COG2326">
    <property type="taxonomic scope" value="Bacteria"/>
</dbReference>
<dbReference type="PIRSF" id="PIRSF028756">
    <property type="entry name" value="PPK2_prd"/>
    <property type="match status" value="1"/>
</dbReference>
<dbReference type="InterPro" id="IPR022488">
    <property type="entry name" value="PPK2-related"/>
</dbReference>
<dbReference type="InterPro" id="IPR016898">
    <property type="entry name" value="Polyphosphate_phosphotransfera"/>
</dbReference>
<organism evidence="5 6">
    <name type="scientific">Zymomonas mobilis subsp. mobilis (strain ATCC 10988 / DSM 424 / LMG 404 / NCIMB 8938 / NRRL B-806 / ZM1)</name>
    <dbReference type="NCBI Taxonomy" id="555217"/>
    <lineage>
        <taxon>Bacteria</taxon>
        <taxon>Pseudomonadati</taxon>
        <taxon>Pseudomonadota</taxon>
        <taxon>Alphaproteobacteria</taxon>
        <taxon>Sphingomonadales</taxon>
        <taxon>Zymomonadaceae</taxon>
        <taxon>Zymomonas</taxon>
    </lineage>
</organism>
<proteinExistence type="inferred from homology"/>
<evidence type="ECO:0000313" key="6">
    <source>
        <dbReference type="Proteomes" id="UP000001494"/>
    </source>
</evidence>